<accession>A0ACC3AME2</accession>
<evidence type="ECO:0000313" key="2">
    <source>
        <dbReference type="Proteomes" id="UP001177260"/>
    </source>
</evidence>
<dbReference type="Proteomes" id="UP001177260">
    <property type="component" value="Unassembled WGS sequence"/>
</dbReference>
<organism evidence="1 2">
    <name type="scientific">Aspergillus melleus</name>
    <dbReference type="NCBI Taxonomy" id="138277"/>
    <lineage>
        <taxon>Eukaryota</taxon>
        <taxon>Fungi</taxon>
        <taxon>Dikarya</taxon>
        <taxon>Ascomycota</taxon>
        <taxon>Pezizomycotina</taxon>
        <taxon>Eurotiomycetes</taxon>
        <taxon>Eurotiomycetidae</taxon>
        <taxon>Eurotiales</taxon>
        <taxon>Aspergillaceae</taxon>
        <taxon>Aspergillus</taxon>
        <taxon>Aspergillus subgen. Circumdati</taxon>
    </lineage>
</organism>
<sequence>MLWQAWNEGLVRNDSSVHAGLRTRLSGTGWDDYVLDDTQGFTRLTTEDIDEVGPRGIVDAIVKRVGRDTPVYLSIDIDVLDPSIAPGTGAPEPGGWTMREMNHLLRGLRQLNIVGADILEVAPPFDDRSETTSFAAAQIAYEIMTLWVKRGLQDRA</sequence>
<reference evidence="1 2" key="1">
    <citation type="journal article" date="2023" name="ACS Omega">
        <title>Identification of the Neoaspergillic Acid Biosynthesis Gene Cluster by Establishing an In Vitro CRISPR-Ribonucleoprotein Genetic System in Aspergillus melleus.</title>
        <authorList>
            <person name="Yuan B."/>
            <person name="Grau M.F."/>
            <person name="Murata R.M."/>
            <person name="Torok T."/>
            <person name="Venkateswaran K."/>
            <person name="Stajich J.E."/>
            <person name="Wang C.C.C."/>
        </authorList>
    </citation>
    <scope>NUCLEOTIDE SEQUENCE [LARGE SCALE GENOMIC DNA]</scope>
    <source>
        <strain evidence="1 2">IMV 1140</strain>
    </source>
</reference>
<keyword evidence="2" id="KW-1185">Reference proteome</keyword>
<comment type="caution">
    <text evidence="1">The sequence shown here is derived from an EMBL/GenBank/DDBJ whole genome shotgun (WGS) entry which is preliminary data.</text>
</comment>
<proteinExistence type="predicted"/>
<name>A0ACC3AME2_9EURO</name>
<protein>
    <submittedName>
        <fullName evidence="1">Uncharacterized protein</fullName>
    </submittedName>
</protein>
<gene>
    <name evidence="1" type="ORF">N8T08_002368</name>
</gene>
<evidence type="ECO:0000313" key="1">
    <source>
        <dbReference type="EMBL" id="KAK1138574.1"/>
    </source>
</evidence>
<dbReference type="EMBL" id="JAOPJF010000140">
    <property type="protein sequence ID" value="KAK1138574.1"/>
    <property type="molecule type" value="Genomic_DNA"/>
</dbReference>